<dbReference type="InterPro" id="IPR043504">
    <property type="entry name" value="Peptidase_S1_PA_chymotrypsin"/>
</dbReference>
<dbReference type="Proteomes" id="UP000801492">
    <property type="component" value="Unassembled WGS sequence"/>
</dbReference>
<dbReference type="EMBL" id="VTPC01002309">
    <property type="protein sequence ID" value="KAF2900266.1"/>
    <property type="molecule type" value="Genomic_DNA"/>
</dbReference>
<sequence length="359" mass="40382">MQLLVLFLLLMILLKQEIYHCRRLPTTHVLPKVTHIPVPIVLADTVSSPRKELSKKVLFTTKSARKKQPRLTMASKLGRREESSESPTTEQTQLDSLPEFHFVVPFIYKLRFPAATVCSGTIVTERLILTAAYPMATLPRFLYCALPGFPRLSNVTMENIENECIDLKNVLLDSKWTAHDDSLNLAMVELVRPITFTWFVSTGRIIFLQGAKPKSYDRLCTFPGWKYREAITAPGFPLTEIATELVDYQVVISTDEKLYGYVYPEDKSNKIHMCSAHIGMPVICDCNIVGVLAMQLLQGDLGCTDSESEAFVYLLHPTAQEFLNVSIPDTADVSETRSTEDPYGEMKKFSTGASYVGKL</sequence>
<evidence type="ECO:0008006" key="5">
    <source>
        <dbReference type="Google" id="ProtNLM"/>
    </source>
</evidence>
<name>A0A8K0DA89_IGNLU</name>
<dbReference type="AlphaFoldDB" id="A0A8K0DA89"/>
<proteinExistence type="predicted"/>
<accession>A0A8K0DA89</accession>
<feature type="region of interest" description="Disordered" evidence="1">
    <location>
        <begin position="70"/>
        <end position="93"/>
    </location>
</feature>
<feature type="signal peptide" evidence="2">
    <location>
        <begin position="1"/>
        <end position="21"/>
    </location>
</feature>
<dbReference type="OrthoDB" id="6719392at2759"/>
<comment type="caution">
    <text evidence="3">The sequence shown here is derived from an EMBL/GenBank/DDBJ whole genome shotgun (WGS) entry which is preliminary data.</text>
</comment>
<dbReference type="InterPro" id="IPR009003">
    <property type="entry name" value="Peptidase_S1_PA"/>
</dbReference>
<reference evidence="3" key="1">
    <citation type="submission" date="2019-08" db="EMBL/GenBank/DDBJ databases">
        <title>The genome of the North American firefly Photinus pyralis.</title>
        <authorList>
            <consortium name="Photinus pyralis genome working group"/>
            <person name="Fallon T.R."/>
            <person name="Sander Lower S.E."/>
            <person name="Weng J.-K."/>
        </authorList>
    </citation>
    <scope>NUCLEOTIDE SEQUENCE</scope>
    <source>
        <strain evidence="3">TRF0915ILg1</strain>
        <tissue evidence="3">Whole body</tissue>
    </source>
</reference>
<evidence type="ECO:0000313" key="4">
    <source>
        <dbReference type="Proteomes" id="UP000801492"/>
    </source>
</evidence>
<evidence type="ECO:0000313" key="3">
    <source>
        <dbReference type="EMBL" id="KAF2900266.1"/>
    </source>
</evidence>
<feature type="chain" id="PRO_5035432531" description="Peptidase S1 domain-containing protein" evidence="2">
    <location>
        <begin position="22"/>
        <end position="359"/>
    </location>
</feature>
<organism evidence="3 4">
    <name type="scientific">Ignelater luminosus</name>
    <name type="common">Cucubano</name>
    <name type="synonym">Pyrophorus luminosus</name>
    <dbReference type="NCBI Taxonomy" id="2038154"/>
    <lineage>
        <taxon>Eukaryota</taxon>
        <taxon>Metazoa</taxon>
        <taxon>Ecdysozoa</taxon>
        <taxon>Arthropoda</taxon>
        <taxon>Hexapoda</taxon>
        <taxon>Insecta</taxon>
        <taxon>Pterygota</taxon>
        <taxon>Neoptera</taxon>
        <taxon>Endopterygota</taxon>
        <taxon>Coleoptera</taxon>
        <taxon>Polyphaga</taxon>
        <taxon>Elateriformia</taxon>
        <taxon>Elateroidea</taxon>
        <taxon>Elateridae</taxon>
        <taxon>Agrypninae</taxon>
        <taxon>Pyrophorini</taxon>
        <taxon>Ignelater</taxon>
    </lineage>
</organism>
<evidence type="ECO:0000256" key="1">
    <source>
        <dbReference type="SAM" id="MobiDB-lite"/>
    </source>
</evidence>
<keyword evidence="2" id="KW-0732">Signal</keyword>
<protein>
    <recommendedName>
        <fullName evidence="5">Peptidase S1 domain-containing protein</fullName>
    </recommendedName>
</protein>
<gene>
    <name evidence="3" type="ORF">ILUMI_05919</name>
</gene>
<keyword evidence="4" id="KW-1185">Reference proteome</keyword>
<evidence type="ECO:0000256" key="2">
    <source>
        <dbReference type="SAM" id="SignalP"/>
    </source>
</evidence>
<dbReference type="Gene3D" id="2.40.10.10">
    <property type="entry name" value="Trypsin-like serine proteases"/>
    <property type="match status" value="2"/>
</dbReference>
<dbReference type="SUPFAM" id="SSF50494">
    <property type="entry name" value="Trypsin-like serine proteases"/>
    <property type="match status" value="1"/>
</dbReference>